<keyword evidence="1" id="KW-0472">Membrane</keyword>
<sequence length="170" mass="19591">MAVAALVVSGITAVAVLISCLVAYKAYRFSADTRKRTERQTQNLNKRDLFLSLHERLSSVDQIRGRGILRERVNSPKSAEYLRRRYQEENRLASGAIAMLDILGLYVEEGFVEKDLVLQEWGPVLADLYPHGMDVIEDRQRSRGAGRRLWWPHFRRLGLEAIAWVDEQEH</sequence>
<evidence type="ECO:0000256" key="1">
    <source>
        <dbReference type="SAM" id="Phobius"/>
    </source>
</evidence>
<proteinExistence type="predicted"/>
<comment type="caution">
    <text evidence="2">The sequence shown here is derived from an EMBL/GenBank/DDBJ whole genome shotgun (WGS) entry which is preliminary data.</text>
</comment>
<reference evidence="2" key="1">
    <citation type="submission" date="2021-05" db="EMBL/GenBank/DDBJ databases">
        <authorList>
            <person name="Arsene-Ploetze F."/>
        </authorList>
    </citation>
    <scope>NUCLEOTIDE SEQUENCE</scope>
    <source>
        <strain evidence="2">DSM 42138</strain>
    </source>
</reference>
<dbReference type="AlphaFoldDB" id="A0A9W4DWS5"/>
<gene>
    <name evidence="2" type="ORF">SCOCK_540043</name>
</gene>
<keyword evidence="3" id="KW-1185">Reference proteome</keyword>
<dbReference type="RefSeq" id="WP_251497546.1">
    <property type="nucleotide sequence ID" value="NZ_CAJSLV010000086.1"/>
</dbReference>
<dbReference type="Proteomes" id="UP001152519">
    <property type="component" value="Unassembled WGS sequence"/>
</dbReference>
<organism evidence="2 3">
    <name type="scientific">Actinacidiphila cocklensis</name>
    <dbReference type="NCBI Taxonomy" id="887465"/>
    <lineage>
        <taxon>Bacteria</taxon>
        <taxon>Bacillati</taxon>
        <taxon>Actinomycetota</taxon>
        <taxon>Actinomycetes</taxon>
        <taxon>Kitasatosporales</taxon>
        <taxon>Streptomycetaceae</taxon>
        <taxon>Actinacidiphila</taxon>
    </lineage>
</organism>
<feature type="transmembrane region" description="Helical" evidence="1">
    <location>
        <begin position="6"/>
        <end position="27"/>
    </location>
</feature>
<keyword evidence="1" id="KW-0812">Transmembrane</keyword>
<evidence type="ECO:0000313" key="3">
    <source>
        <dbReference type="Proteomes" id="UP001152519"/>
    </source>
</evidence>
<evidence type="ECO:0000313" key="2">
    <source>
        <dbReference type="EMBL" id="CAG6397442.1"/>
    </source>
</evidence>
<dbReference type="EMBL" id="CAJSLV010000086">
    <property type="protein sequence ID" value="CAG6397442.1"/>
    <property type="molecule type" value="Genomic_DNA"/>
</dbReference>
<keyword evidence="1" id="KW-1133">Transmembrane helix</keyword>
<name>A0A9W4DWS5_9ACTN</name>
<protein>
    <submittedName>
        <fullName evidence="2">Uncharacterized protein</fullName>
    </submittedName>
</protein>
<accession>A0A9W4DWS5</accession>